<accession>A0ABX7M3G2</accession>
<gene>
    <name evidence="1" type="ORF">JY500_17805</name>
</gene>
<reference evidence="1 2" key="1">
    <citation type="submission" date="2021-02" db="EMBL/GenBank/DDBJ databases">
        <title>Niveibacterium changnyeongensis HC41.</title>
        <authorList>
            <person name="Kang M."/>
        </authorList>
    </citation>
    <scope>NUCLEOTIDE SEQUENCE [LARGE SCALE GENOMIC DNA]</scope>
    <source>
        <strain evidence="1 2">HC41</strain>
    </source>
</reference>
<dbReference type="EMBL" id="CP071060">
    <property type="protein sequence ID" value="QSI76302.1"/>
    <property type="molecule type" value="Genomic_DNA"/>
</dbReference>
<evidence type="ECO:0000313" key="2">
    <source>
        <dbReference type="Proteomes" id="UP000663570"/>
    </source>
</evidence>
<name>A0ABX7M3G2_9RHOO</name>
<keyword evidence="2" id="KW-1185">Reference proteome</keyword>
<dbReference type="RefSeq" id="WP_206254016.1">
    <property type="nucleotide sequence ID" value="NZ_CP071060.1"/>
</dbReference>
<dbReference type="Proteomes" id="UP000663570">
    <property type="component" value="Chromosome"/>
</dbReference>
<protein>
    <submittedName>
        <fullName evidence="1">Uncharacterized protein</fullName>
    </submittedName>
</protein>
<evidence type="ECO:0000313" key="1">
    <source>
        <dbReference type="EMBL" id="QSI76302.1"/>
    </source>
</evidence>
<proteinExistence type="predicted"/>
<sequence length="199" mass="22197">MSIAFDRFLKEYSATGHEKLDGYTLSNLDGLTAVEREQAISLLKSEAPQFVGAYEPLARLSPAAALEVLLLIEHDQPRSEFRAAYALYYWLWKLTGQEDYEKKFVESRRSVPNSSLPAYFAYAAQMAESRHIEMMLEGAVLSETDETAVGSAARTLLNKHGFSRENPATKAEYLALWRTLTEGAPAQKIAILNRLTSGS</sequence>
<organism evidence="1 2">
    <name type="scientific">Niveibacterium microcysteis</name>
    <dbReference type="NCBI Taxonomy" id="2811415"/>
    <lineage>
        <taxon>Bacteria</taxon>
        <taxon>Pseudomonadati</taxon>
        <taxon>Pseudomonadota</taxon>
        <taxon>Betaproteobacteria</taxon>
        <taxon>Rhodocyclales</taxon>
        <taxon>Rhodocyclaceae</taxon>
        <taxon>Niveibacterium</taxon>
    </lineage>
</organism>